<dbReference type="EMBL" id="CAKXZS010000011">
    <property type="protein sequence ID" value="CAH2397140.1"/>
    <property type="molecule type" value="Genomic_DNA"/>
</dbReference>
<organism evidence="1 2">
    <name type="scientific">Mesorhizobium ventifaucium</name>
    <dbReference type="NCBI Taxonomy" id="666020"/>
    <lineage>
        <taxon>Bacteria</taxon>
        <taxon>Pseudomonadati</taxon>
        <taxon>Pseudomonadota</taxon>
        <taxon>Alphaproteobacteria</taxon>
        <taxon>Hyphomicrobiales</taxon>
        <taxon>Phyllobacteriaceae</taxon>
        <taxon>Mesorhizobium</taxon>
    </lineage>
</organism>
<keyword evidence="2" id="KW-1185">Reference proteome</keyword>
<evidence type="ECO:0000313" key="2">
    <source>
        <dbReference type="Proteomes" id="UP001152604"/>
    </source>
</evidence>
<sequence>MVPDARNCLSPKLLATTAISSSPEQDYFSDGITAELGKFKEFLVIARNSSFQFRGKANDLAEVARRLGAAGPHFGAPKAAVCRDDRDRAWSRL</sequence>
<comment type="caution">
    <text evidence="1">The sequence shown here is derived from an EMBL/GenBank/DDBJ whole genome shotgun (WGS) entry which is preliminary data.</text>
</comment>
<evidence type="ECO:0000313" key="1">
    <source>
        <dbReference type="EMBL" id="CAH2397140.1"/>
    </source>
</evidence>
<accession>A0ABN8JH30</accession>
<proteinExistence type="predicted"/>
<gene>
    <name evidence="1" type="ORF">MES4922_190003</name>
</gene>
<dbReference type="Proteomes" id="UP001152604">
    <property type="component" value="Unassembled WGS sequence"/>
</dbReference>
<protein>
    <submittedName>
        <fullName evidence="1">Uncharacterized protein</fullName>
    </submittedName>
</protein>
<name>A0ABN8JH30_9HYPH</name>
<reference evidence="1" key="1">
    <citation type="submission" date="2022-03" db="EMBL/GenBank/DDBJ databases">
        <authorList>
            <person name="Brunel B."/>
        </authorList>
    </citation>
    <scope>NUCLEOTIDE SEQUENCE</scope>
    <source>
        <strain evidence="1">STM4922sample</strain>
    </source>
</reference>